<dbReference type="Pfam" id="PF25512">
    <property type="entry name" value="zf-CCCH_AtC3H23"/>
    <property type="match status" value="1"/>
</dbReference>
<keyword evidence="3 5" id="KW-0862">Zinc</keyword>
<keyword evidence="4" id="KW-0238">DNA-binding</keyword>
<evidence type="ECO:0000313" key="9">
    <source>
        <dbReference type="Proteomes" id="UP000541444"/>
    </source>
</evidence>
<keyword evidence="1 5" id="KW-0479">Metal-binding</keyword>
<dbReference type="AlphaFoldDB" id="A0A7J7LH42"/>
<evidence type="ECO:0000256" key="6">
    <source>
        <dbReference type="SAM" id="MobiDB-lite"/>
    </source>
</evidence>
<dbReference type="EMBL" id="JACGCM010002284">
    <property type="protein sequence ID" value="KAF6141953.1"/>
    <property type="molecule type" value="Genomic_DNA"/>
</dbReference>
<dbReference type="InterPro" id="IPR000571">
    <property type="entry name" value="Znf_CCCH"/>
</dbReference>
<reference evidence="8 9" key="1">
    <citation type="journal article" date="2020" name="IScience">
        <title>Genome Sequencing of the Endangered Kingdonia uniflora (Circaeasteraceae, Ranunculales) Reveals Potential Mechanisms of Evolutionary Specialization.</title>
        <authorList>
            <person name="Sun Y."/>
            <person name="Deng T."/>
            <person name="Zhang A."/>
            <person name="Moore M.J."/>
            <person name="Landis J.B."/>
            <person name="Lin N."/>
            <person name="Zhang H."/>
            <person name="Zhang X."/>
            <person name="Huang J."/>
            <person name="Zhang X."/>
            <person name="Sun H."/>
            <person name="Wang H."/>
        </authorList>
    </citation>
    <scope>NUCLEOTIDE SEQUENCE [LARGE SCALE GENOMIC DNA]</scope>
    <source>
        <strain evidence="8">TB1705</strain>
        <tissue evidence="8">Leaf</tissue>
    </source>
</reference>
<protein>
    <recommendedName>
        <fullName evidence="7">C3H1-type domain-containing protein</fullName>
    </recommendedName>
</protein>
<dbReference type="PANTHER" id="PTHR14493:SF90">
    <property type="entry name" value="ZINC FINGER CCCH DOMAIN-CONTAINING PROTEIN 2"/>
    <property type="match status" value="1"/>
</dbReference>
<dbReference type="Proteomes" id="UP000541444">
    <property type="component" value="Unassembled WGS sequence"/>
</dbReference>
<dbReference type="InterPro" id="IPR036855">
    <property type="entry name" value="Znf_CCCH_sf"/>
</dbReference>
<dbReference type="OrthoDB" id="410307at2759"/>
<feature type="zinc finger region" description="C3H1-type" evidence="5">
    <location>
        <begin position="101"/>
        <end position="127"/>
    </location>
</feature>
<name>A0A7J7LH42_9MAGN</name>
<evidence type="ECO:0000256" key="3">
    <source>
        <dbReference type="ARBA" id="ARBA00022833"/>
    </source>
</evidence>
<dbReference type="Gene3D" id="3.30.1370.210">
    <property type="match status" value="1"/>
</dbReference>
<dbReference type="InterPro" id="IPR045234">
    <property type="entry name" value="Unkempt-like"/>
</dbReference>
<dbReference type="Pfam" id="PF00642">
    <property type="entry name" value="zf-CCCH"/>
    <property type="match status" value="1"/>
</dbReference>
<dbReference type="GO" id="GO:0003677">
    <property type="term" value="F:DNA binding"/>
    <property type="evidence" value="ECO:0007669"/>
    <property type="project" value="UniProtKB-KW"/>
</dbReference>
<dbReference type="PROSITE" id="PS50103">
    <property type="entry name" value="ZF_C3H1"/>
    <property type="match status" value="1"/>
</dbReference>
<evidence type="ECO:0000256" key="2">
    <source>
        <dbReference type="ARBA" id="ARBA00022771"/>
    </source>
</evidence>
<organism evidence="8 9">
    <name type="scientific">Kingdonia uniflora</name>
    <dbReference type="NCBI Taxonomy" id="39325"/>
    <lineage>
        <taxon>Eukaryota</taxon>
        <taxon>Viridiplantae</taxon>
        <taxon>Streptophyta</taxon>
        <taxon>Embryophyta</taxon>
        <taxon>Tracheophyta</taxon>
        <taxon>Spermatophyta</taxon>
        <taxon>Magnoliopsida</taxon>
        <taxon>Ranunculales</taxon>
        <taxon>Circaeasteraceae</taxon>
        <taxon>Kingdonia</taxon>
    </lineage>
</organism>
<keyword evidence="9" id="KW-1185">Reference proteome</keyword>
<feature type="domain" description="C3H1-type" evidence="7">
    <location>
        <begin position="101"/>
        <end position="127"/>
    </location>
</feature>
<evidence type="ECO:0000256" key="1">
    <source>
        <dbReference type="ARBA" id="ARBA00022723"/>
    </source>
</evidence>
<feature type="region of interest" description="Disordered" evidence="6">
    <location>
        <begin position="301"/>
        <end position="322"/>
    </location>
</feature>
<evidence type="ECO:0000256" key="5">
    <source>
        <dbReference type="PROSITE-ProRule" id="PRU00723"/>
    </source>
</evidence>
<evidence type="ECO:0000259" key="7">
    <source>
        <dbReference type="PROSITE" id="PS50103"/>
    </source>
</evidence>
<dbReference type="SMART" id="SM00356">
    <property type="entry name" value="ZnF_C3H1"/>
    <property type="match status" value="2"/>
</dbReference>
<evidence type="ECO:0000313" key="8">
    <source>
        <dbReference type="EMBL" id="KAF6141953.1"/>
    </source>
</evidence>
<keyword evidence="2 5" id="KW-0863">Zinc-finger</keyword>
<accession>A0A7J7LH42</accession>
<comment type="caution">
    <text evidence="8">The sequence shown here is derived from an EMBL/GenBank/DDBJ whole genome shotgun (WGS) entry which is preliminary data.</text>
</comment>
<dbReference type="SUPFAM" id="SSF90229">
    <property type="entry name" value="CCCH zinc finger"/>
    <property type="match status" value="1"/>
</dbReference>
<sequence>MSSVCGENHHHSHSLFTPQKLLTHRSNLPISITPHQHSLQHHYFIDEDVEEETDPYETAEFRMYEFKIRRCMRSRSHDWTDCPFAHPGEKARRRDPRRFHYSGNSCADFRRGSCPRGDSCEFAHGVFECWLHPARYRTQLCKDGRGCKRKVCFFAHTTRELRILSPGSSSGARDVLKPCGCSFCRTVVASASSPTSTLMGFPHHSPPLSPTNSPPLSPTDHGYSLLSRFNEALVLKARKPAFLTPDYLSYKSVLMELVSSLKAMDLTSTSISGDFSCFSPTLLNHNVVVEEEEEQEHFHHVSPCSSLNPNDDEFGSNGGHGPDLNWVDELVM</sequence>
<dbReference type="PANTHER" id="PTHR14493">
    <property type="entry name" value="UNKEMPT FAMILY MEMBER"/>
    <property type="match status" value="1"/>
</dbReference>
<dbReference type="GO" id="GO:0008270">
    <property type="term" value="F:zinc ion binding"/>
    <property type="evidence" value="ECO:0007669"/>
    <property type="project" value="UniProtKB-KW"/>
</dbReference>
<proteinExistence type="predicted"/>
<dbReference type="InterPro" id="IPR057444">
    <property type="entry name" value="Znf-CCCH_AtC3H23-like"/>
</dbReference>
<evidence type="ECO:0000256" key="4">
    <source>
        <dbReference type="ARBA" id="ARBA00023125"/>
    </source>
</evidence>
<gene>
    <name evidence="8" type="ORF">GIB67_037921</name>
</gene>